<keyword evidence="8" id="KW-1185">Reference proteome</keyword>
<organism evidence="7 8">
    <name type="scientific">Aurantiacibacter luteus</name>
    <dbReference type="NCBI Taxonomy" id="1581420"/>
    <lineage>
        <taxon>Bacteria</taxon>
        <taxon>Pseudomonadati</taxon>
        <taxon>Pseudomonadota</taxon>
        <taxon>Alphaproteobacteria</taxon>
        <taxon>Sphingomonadales</taxon>
        <taxon>Erythrobacteraceae</taxon>
        <taxon>Aurantiacibacter</taxon>
    </lineage>
</organism>
<dbReference type="PROSITE" id="PS50249">
    <property type="entry name" value="MPN"/>
    <property type="match status" value="1"/>
</dbReference>
<evidence type="ECO:0000256" key="2">
    <source>
        <dbReference type="ARBA" id="ARBA00022723"/>
    </source>
</evidence>
<dbReference type="PANTHER" id="PTHR30471">
    <property type="entry name" value="DNA REPAIR PROTEIN RADC"/>
    <property type="match status" value="1"/>
</dbReference>
<name>A0A0G9MP24_9SPHN</name>
<dbReference type="Proteomes" id="UP000053464">
    <property type="component" value="Unassembled WGS sequence"/>
</dbReference>
<sequence length="212" mass="22440">MGPRRAPAPRPSRDTRAALAELLAPLIGERAQAAAARLVERFGTLSRIVAASPEALADALGEHDGAASAIVGARTLVASALYESLTGEPIDVADRRLHDYLRLKLSNPVQERVKAIYLDGQSRYLGSEIVARGTIGRVGVPVRAVLARALEISATRLLLAHNHPSGSSLPSTEDYDATDRFRAAAAPLEIVLVDHLVVSTGGVYSIARGELL</sequence>
<keyword evidence="2" id="KW-0479">Metal-binding</keyword>
<evidence type="ECO:0000256" key="5">
    <source>
        <dbReference type="ARBA" id="ARBA00023049"/>
    </source>
</evidence>
<dbReference type="STRING" id="1581420.AAW00_13700"/>
<keyword evidence="5" id="KW-0482">Metalloprotease</keyword>
<keyword evidence="3" id="KW-0378">Hydrolase</keyword>
<evidence type="ECO:0000313" key="8">
    <source>
        <dbReference type="Proteomes" id="UP000053464"/>
    </source>
</evidence>
<keyword evidence="1" id="KW-0645">Protease</keyword>
<dbReference type="Gene3D" id="3.40.140.10">
    <property type="entry name" value="Cytidine Deaminase, domain 2"/>
    <property type="match status" value="1"/>
</dbReference>
<accession>A0A0G9MP24</accession>
<dbReference type="GO" id="GO:0006508">
    <property type="term" value="P:proteolysis"/>
    <property type="evidence" value="ECO:0007669"/>
    <property type="project" value="UniProtKB-KW"/>
</dbReference>
<dbReference type="Pfam" id="PF04002">
    <property type="entry name" value="RadC"/>
    <property type="match status" value="1"/>
</dbReference>
<dbReference type="InterPro" id="IPR020891">
    <property type="entry name" value="UPF0758_CS"/>
</dbReference>
<comment type="caution">
    <text evidence="7">The sequence shown here is derived from an EMBL/GenBank/DDBJ whole genome shotgun (WGS) entry which is preliminary data.</text>
</comment>
<evidence type="ECO:0000259" key="6">
    <source>
        <dbReference type="PROSITE" id="PS50249"/>
    </source>
</evidence>
<evidence type="ECO:0000256" key="1">
    <source>
        <dbReference type="ARBA" id="ARBA00022670"/>
    </source>
</evidence>
<dbReference type="PROSITE" id="PS01302">
    <property type="entry name" value="UPF0758"/>
    <property type="match status" value="1"/>
</dbReference>
<dbReference type="PATRIC" id="fig|1581420.6.peg.2805"/>
<proteinExistence type="predicted"/>
<dbReference type="CDD" id="cd08071">
    <property type="entry name" value="MPN_DUF2466"/>
    <property type="match status" value="1"/>
</dbReference>
<dbReference type="GO" id="GO:0046872">
    <property type="term" value="F:metal ion binding"/>
    <property type="evidence" value="ECO:0007669"/>
    <property type="project" value="UniProtKB-KW"/>
</dbReference>
<dbReference type="InterPro" id="IPR001405">
    <property type="entry name" value="UPF0758"/>
</dbReference>
<feature type="domain" description="MPN" evidence="6">
    <location>
        <begin position="90"/>
        <end position="212"/>
    </location>
</feature>
<protein>
    <recommendedName>
        <fullName evidence="6">MPN domain-containing protein</fullName>
    </recommendedName>
</protein>
<dbReference type="EMBL" id="LBHB01000004">
    <property type="protein sequence ID" value="KLE32472.1"/>
    <property type="molecule type" value="Genomic_DNA"/>
</dbReference>
<dbReference type="InterPro" id="IPR037518">
    <property type="entry name" value="MPN"/>
</dbReference>
<keyword evidence="4" id="KW-0862">Zinc</keyword>
<dbReference type="InterPro" id="IPR025657">
    <property type="entry name" value="RadC_JAB"/>
</dbReference>
<evidence type="ECO:0000313" key="7">
    <source>
        <dbReference type="EMBL" id="KLE32472.1"/>
    </source>
</evidence>
<dbReference type="PANTHER" id="PTHR30471:SF3">
    <property type="entry name" value="UPF0758 PROTEIN YEES-RELATED"/>
    <property type="match status" value="1"/>
</dbReference>
<evidence type="ECO:0000256" key="3">
    <source>
        <dbReference type="ARBA" id="ARBA00022801"/>
    </source>
</evidence>
<dbReference type="GO" id="GO:0008237">
    <property type="term" value="F:metallopeptidase activity"/>
    <property type="evidence" value="ECO:0007669"/>
    <property type="project" value="UniProtKB-KW"/>
</dbReference>
<dbReference type="RefSeq" id="WP_047004986.1">
    <property type="nucleotide sequence ID" value="NZ_LBHB01000004.1"/>
</dbReference>
<dbReference type="AlphaFoldDB" id="A0A0G9MP24"/>
<gene>
    <name evidence="7" type="ORF">AAW00_13700</name>
</gene>
<reference evidence="7 8" key="1">
    <citation type="submission" date="2015-04" db="EMBL/GenBank/DDBJ databases">
        <title>The draft genome sequence of Erythrobacter luteus KA37.</title>
        <authorList>
            <person name="Zhuang L."/>
            <person name="Liu Y."/>
            <person name="Shao Z."/>
        </authorList>
    </citation>
    <scope>NUCLEOTIDE SEQUENCE [LARGE SCALE GENOMIC DNA]</scope>
    <source>
        <strain evidence="7 8">KA37</strain>
    </source>
</reference>
<evidence type="ECO:0000256" key="4">
    <source>
        <dbReference type="ARBA" id="ARBA00022833"/>
    </source>
</evidence>